<organism evidence="3 4">
    <name type="scientific">Rhizobium etli</name>
    <dbReference type="NCBI Taxonomy" id="29449"/>
    <lineage>
        <taxon>Bacteria</taxon>
        <taxon>Pseudomonadati</taxon>
        <taxon>Pseudomonadota</taxon>
        <taxon>Alphaproteobacteria</taxon>
        <taxon>Hyphomicrobiales</taxon>
        <taxon>Rhizobiaceae</taxon>
        <taxon>Rhizobium/Agrobacterium group</taxon>
        <taxon>Rhizobium</taxon>
    </lineage>
</organism>
<protein>
    <submittedName>
        <fullName evidence="3">Uncharacterized protein YjeT (DUF2065 family)</fullName>
    </submittedName>
</protein>
<dbReference type="AlphaFoldDB" id="A0A7W6ZN30"/>
<evidence type="ECO:0000256" key="1">
    <source>
        <dbReference type="SAM" id="Phobius"/>
    </source>
</evidence>
<dbReference type="EMBL" id="JACIID010000014">
    <property type="protein sequence ID" value="MBB4538589.1"/>
    <property type="molecule type" value="Genomic_DNA"/>
</dbReference>
<dbReference type="Proteomes" id="UP000557344">
    <property type="component" value="Unassembled WGS sequence"/>
</dbReference>
<keyword evidence="1" id="KW-0472">Membrane</keyword>
<keyword evidence="1" id="KW-1133">Transmembrane helix</keyword>
<evidence type="ECO:0000313" key="3">
    <source>
        <dbReference type="EMBL" id="MBB4538589.1"/>
    </source>
</evidence>
<reference evidence="4 5" key="1">
    <citation type="submission" date="2020-08" db="EMBL/GenBank/DDBJ databases">
        <title>Genomic Encyclopedia of Type Strains, Phase IV (KMG-V): Genome sequencing to study the core and pangenomes of soil and plant-associated prokaryotes.</title>
        <authorList>
            <person name="Whitman W."/>
        </authorList>
    </citation>
    <scope>NUCLEOTIDE SEQUENCE [LARGE SCALE GENOMIC DNA]</scope>
    <source>
        <strain evidence="2 5">SEMIA 471</strain>
        <strain evidence="3 4">SEMIA 489</strain>
    </source>
</reference>
<feature type="transmembrane region" description="Helical" evidence="1">
    <location>
        <begin position="100"/>
        <end position="119"/>
    </location>
</feature>
<comment type="caution">
    <text evidence="3">The sequence shown here is derived from an EMBL/GenBank/DDBJ whole genome shotgun (WGS) entry which is preliminary data.</text>
</comment>
<evidence type="ECO:0000313" key="2">
    <source>
        <dbReference type="EMBL" id="MBB4482635.1"/>
    </source>
</evidence>
<keyword evidence="1" id="KW-0812">Transmembrane</keyword>
<sequence length="125" mass="13462">MRSLLCALSALQLLNGLLMLLAPQFWYGAMPGVTETGPFNVHFVRDTGLGFLSAGFALWLAAIYPLSARLLVTAASVFLLGHALLHLAEIAMHGPELGHISRDLALIVVPALLPLMIIARRRSHA</sequence>
<evidence type="ECO:0000313" key="5">
    <source>
        <dbReference type="Proteomes" id="UP000557344"/>
    </source>
</evidence>
<dbReference type="EMBL" id="JACIHU010000014">
    <property type="protein sequence ID" value="MBB4482635.1"/>
    <property type="molecule type" value="Genomic_DNA"/>
</dbReference>
<gene>
    <name evidence="2" type="ORF">GGE46_005250</name>
    <name evidence="3" type="ORF">GGE57_005372</name>
</gene>
<evidence type="ECO:0000313" key="4">
    <source>
        <dbReference type="Proteomes" id="UP000523431"/>
    </source>
</evidence>
<feature type="transmembrane region" description="Helical" evidence="1">
    <location>
        <begin position="70"/>
        <end position="88"/>
    </location>
</feature>
<accession>A0A7W6ZN30</accession>
<dbReference type="RefSeq" id="WP_183844078.1">
    <property type="nucleotide sequence ID" value="NZ_JACIHU010000014.1"/>
</dbReference>
<feature type="transmembrane region" description="Helical" evidence="1">
    <location>
        <begin position="43"/>
        <end position="63"/>
    </location>
</feature>
<name>A0A7W6ZN30_RHIET</name>
<proteinExistence type="predicted"/>
<dbReference type="Proteomes" id="UP000523431">
    <property type="component" value="Unassembled WGS sequence"/>
</dbReference>